<dbReference type="Proteomes" id="UP000250434">
    <property type="component" value="Chromosome"/>
</dbReference>
<dbReference type="Pfam" id="PF03029">
    <property type="entry name" value="ATP_bind_1"/>
    <property type="match status" value="1"/>
</dbReference>
<dbReference type="EMBL" id="CP015163">
    <property type="protein sequence ID" value="AXB44664.1"/>
    <property type="molecule type" value="Genomic_DNA"/>
</dbReference>
<gene>
    <name evidence="5" type="ORF">A4R43_20940</name>
</gene>
<evidence type="ECO:0000256" key="1">
    <source>
        <dbReference type="ARBA" id="ARBA00005290"/>
    </source>
</evidence>
<dbReference type="SUPFAM" id="SSF52540">
    <property type="entry name" value="P-loop containing nucleoside triphosphate hydrolases"/>
    <property type="match status" value="1"/>
</dbReference>
<keyword evidence="2" id="KW-0547">Nucleotide-binding</keyword>
<evidence type="ECO:0000256" key="3">
    <source>
        <dbReference type="ARBA" id="ARBA00022801"/>
    </source>
</evidence>
<evidence type="ECO:0000256" key="2">
    <source>
        <dbReference type="ARBA" id="ARBA00022741"/>
    </source>
</evidence>
<accession>A0A344L9E0</accession>
<proteinExistence type="inferred from homology"/>
<protein>
    <submittedName>
        <fullName evidence="5">ATP-binding protein</fullName>
    </submittedName>
</protein>
<keyword evidence="5" id="KW-0067">ATP-binding</keyword>
<dbReference type="InterPro" id="IPR027417">
    <property type="entry name" value="P-loop_NTPase"/>
</dbReference>
<dbReference type="RefSeq" id="WP_113693919.1">
    <property type="nucleotide sequence ID" value="NZ_CP015163.1"/>
</dbReference>
<dbReference type="InterPro" id="IPR052705">
    <property type="entry name" value="Gliding_Motility_GTPase"/>
</dbReference>
<keyword evidence="4" id="KW-0342">GTP-binding</keyword>
<dbReference type="AlphaFoldDB" id="A0A344L9E0"/>
<organism evidence="5 6">
    <name type="scientific">Amycolatopsis albispora</name>
    <dbReference type="NCBI Taxonomy" id="1804986"/>
    <lineage>
        <taxon>Bacteria</taxon>
        <taxon>Bacillati</taxon>
        <taxon>Actinomycetota</taxon>
        <taxon>Actinomycetes</taxon>
        <taxon>Pseudonocardiales</taxon>
        <taxon>Pseudonocardiaceae</taxon>
        <taxon>Amycolatopsis</taxon>
    </lineage>
</organism>
<dbReference type="GO" id="GO:0016787">
    <property type="term" value="F:hydrolase activity"/>
    <property type="evidence" value="ECO:0007669"/>
    <property type="project" value="UniProtKB-KW"/>
</dbReference>
<keyword evidence="3" id="KW-0378">Hydrolase</keyword>
<dbReference type="PANTHER" id="PTHR42708:SF1">
    <property type="entry name" value="GLIDING MOTILITY PROTEIN MGLA"/>
    <property type="match status" value="1"/>
</dbReference>
<evidence type="ECO:0000313" key="6">
    <source>
        <dbReference type="Proteomes" id="UP000250434"/>
    </source>
</evidence>
<sequence length="211" mass="22492">MSKSSLAQPDAGDPLAAISAKIVVAGGFGVGKTTLVSAVSEVPPLNTDAWMTEAGTGVDDPPDGGKKSTTTVAMDFGRITLHSDLLLYLFGTPGQPRFWFLWDDLCRGALGAVVLVDTRRLDESFAAINYFENDSDLPFIVAINLFDGELTHAVDEVRDALALSDDVPLVTCDARDRGSVQRVLQDVVRHTMSMARLSVPGGVPRAEFSPA</sequence>
<dbReference type="GO" id="GO:0005524">
    <property type="term" value="F:ATP binding"/>
    <property type="evidence" value="ECO:0007669"/>
    <property type="project" value="UniProtKB-KW"/>
</dbReference>
<dbReference type="PANTHER" id="PTHR42708">
    <property type="entry name" value="ATP/GTP-BINDING PROTEIN-RELATED"/>
    <property type="match status" value="1"/>
</dbReference>
<comment type="similarity">
    <text evidence="1">Belongs to the GPN-loop GTPase family.</text>
</comment>
<dbReference type="OrthoDB" id="3371691at2"/>
<name>A0A344L9E0_9PSEU</name>
<evidence type="ECO:0000256" key="4">
    <source>
        <dbReference type="ARBA" id="ARBA00023134"/>
    </source>
</evidence>
<dbReference type="CDD" id="cd00882">
    <property type="entry name" value="Ras_like_GTPase"/>
    <property type="match status" value="1"/>
</dbReference>
<dbReference type="InterPro" id="IPR004130">
    <property type="entry name" value="Gpn"/>
</dbReference>
<dbReference type="KEGG" id="aab:A4R43_20940"/>
<keyword evidence="6" id="KW-1185">Reference proteome</keyword>
<dbReference type="GO" id="GO:0005525">
    <property type="term" value="F:GTP binding"/>
    <property type="evidence" value="ECO:0007669"/>
    <property type="project" value="UniProtKB-KW"/>
</dbReference>
<dbReference type="Gene3D" id="3.40.50.300">
    <property type="entry name" value="P-loop containing nucleotide triphosphate hydrolases"/>
    <property type="match status" value="1"/>
</dbReference>
<reference evidence="5 6" key="1">
    <citation type="submission" date="2016-04" db="EMBL/GenBank/DDBJ databases">
        <title>Complete genome sequence and analysis of deep-sea sediment isolate, Amycolatopsis sp. WP1.</title>
        <authorList>
            <person name="Wang H."/>
            <person name="Chen S."/>
            <person name="Wu Q."/>
        </authorList>
    </citation>
    <scope>NUCLEOTIDE SEQUENCE [LARGE SCALE GENOMIC DNA]</scope>
    <source>
        <strain evidence="5 6">WP1</strain>
    </source>
</reference>
<evidence type="ECO:0000313" key="5">
    <source>
        <dbReference type="EMBL" id="AXB44664.1"/>
    </source>
</evidence>